<dbReference type="Proteomes" id="UP000265520">
    <property type="component" value="Unassembled WGS sequence"/>
</dbReference>
<evidence type="ECO:0000313" key="2">
    <source>
        <dbReference type="Proteomes" id="UP000265520"/>
    </source>
</evidence>
<dbReference type="AlphaFoldDB" id="A0A392RZP1"/>
<accession>A0A392RZP1</accession>
<sequence length="55" mass="5930">MQFVHDFNEANPPRSARTALPHSAVLHVSVPPLLSVFVDAGCFMDGSTGWGLVIH</sequence>
<protein>
    <submittedName>
        <fullName evidence="1">Uncharacterized protein</fullName>
    </submittedName>
</protein>
<organism evidence="1 2">
    <name type="scientific">Trifolium medium</name>
    <dbReference type="NCBI Taxonomy" id="97028"/>
    <lineage>
        <taxon>Eukaryota</taxon>
        <taxon>Viridiplantae</taxon>
        <taxon>Streptophyta</taxon>
        <taxon>Embryophyta</taxon>
        <taxon>Tracheophyta</taxon>
        <taxon>Spermatophyta</taxon>
        <taxon>Magnoliopsida</taxon>
        <taxon>eudicotyledons</taxon>
        <taxon>Gunneridae</taxon>
        <taxon>Pentapetalae</taxon>
        <taxon>rosids</taxon>
        <taxon>fabids</taxon>
        <taxon>Fabales</taxon>
        <taxon>Fabaceae</taxon>
        <taxon>Papilionoideae</taxon>
        <taxon>50 kb inversion clade</taxon>
        <taxon>NPAAA clade</taxon>
        <taxon>Hologalegina</taxon>
        <taxon>IRL clade</taxon>
        <taxon>Trifolieae</taxon>
        <taxon>Trifolium</taxon>
    </lineage>
</organism>
<reference evidence="1 2" key="1">
    <citation type="journal article" date="2018" name="Front. Plant Sci.">
        <title>Red Clover (Trifolium pratense) and Zigzag Clover (T. medium) - A Picture of Genomic Similarities and Differences.</title>
        <authorList>
            <person name="Dluhosova J."/>
            <person name="Istvanek J."/>
            <person name="Nedelnik J."/>
            <person name="Repkova J."/>
        </authorList>
    </citation>
    <scope>NUCLEOTIDE SEQUENCE [LARGE SCALE GENOMIC DNA]</scope>
    <source>
        <strain evidence="2">cv. 10/8</strain>
        <tissue evidence="1">Leaf</tissue>
    </source>
</reference>
<dbReference type="EMBL" id="LXQA010294355">
    <property type="protein sequence ID" value="MCI41617.1"/>
    <property type="molecule type" value="Genomic_DNA"/>
</dbReference>
<proteinExistence type="predicted"/>
<comment type="caution">
    <text evidence="1">The sequence shown here is derived from an EMBL/GenBank/DDBJ whole genome shotgun (WGS) entry which is preliminary data.</text>
</comment>
<feature type="non-terminal residue" evidence="1">
    <location>
        <position position="55"/>
    </location>
</feature>
<keyword evidence="2" id="KW-1185">Reference proteome</keyword>
<evidence type="ECO:0000313" key="1">
    <source>
        <dbReference type="EMBL" id="MCI41617.1"/>
    </source>
</evidence>
<name>A0A392RZP1_9FABA</name>